<dbReference type="Pfam" id="PF22936">
    <property type="entry name" value="Pol_BBD"/>
    <property type="match status" value="1"/>
</dbReference>
<proteinExistence type="predicted"/>
<sequence>MLKMVIDSLLDEEKRMDLDKVTSGSAFSAGRRSISFSNCKKAGHGVEKCWEKHPELRPKKLSKKKSSKDESDDEDTKLTEPSANAAAFPVDHMARSRMPFDDGSYASVVGKVQVANGELMDIVGQGTLTLDVLLFGRQPAEVKLLNVLHTPDVPNNLISYTPMMATGKFTSEGDKHGIIFRRKADGQVVFTTTSTSGMLLVPRKIPIDHKASRRVSG</sequence>
<evidence type="ECO:0000313" key="4">
    <source>
        <dbReference type="Proteomes" id="UP000326924"/>
    </source>
</evidence>
<feature type="region of interest" description="Disordered" evidence="1">
    <location>
        <begin position="57"/>
        <end position="85"/>
    </location>
</feature>
<evidence type="ECO:0000259" key="2">
    <source>
        <dbReference type="Pfam" id="PF22936"/>
    </source>
</evidence>
<protein>
    <recommendedName>
        <fullName evidence="2">Retrovirus-related Pol polyprotein from transposon TNT 1-94-like beta-barrel domain-containing protein</fullName>
    </recommendedName>
</protein>
<accession>A0A5J5ETE2</accession>
<reference evidence="3 4" key="1">
    <citation type="submission" date="2019-09" db="EMBL/GenBank/DDBJ databases">
        <title>Draft genome of the ectomycorrhizal ascomycete Sphaerosporella brunnea.</title>
        <authorList>
            <consortium name="DOE Joint Genome Institute"/>
            <person name="Benucci G.M."/>
            <person name="Marozzi G."/>
            <person name="Antonielli L."/>
            <person name="Sanchez S."/>
            <person name="Marco P."/>
            <person name="Wang X."/>
            <person name="Falini L.B."/>
            <person name="Barry K."/>
            <person name="Haridas S."/>
            <person name="Lipzen A."/>
            <person name="Labutti K."/>
            <person name="Grigoriev I.V."/>
            <person name="Murat C."/>
            <person name="Martin F."/>
            <person name="Albertini E."/>
            <person name="Donnini D."/>
            <person name="Bonito G."/>
        </authorList>
    </citation>
    <scope>NUCLEOTIDE SEQUENCE [LARGE SCALE GENOMIC DNA]</scope>
    <source>
        <strain evidence="3 4">Sb_GMNB300</strain>
    </source>
</reference>
<organism evidence="3 4">
    <name type="scientific">Sphaerosporella brunnea</name>
    <dbReference type="NCBI Taxonomy" id="1250544"/>
    <lineage>
        <taxon>Eukaryota</taxon>
        <taxon>Fungi</taxon>
        <taxon>Dikarya</taxon>
        <taxon>Ascomycota</taxon>
        <taxon>Pezizomycotina</taxon>
        <taxon>Pezizomycetes</taxon>
        <taxon>Pezizales</taxon>
        <taxon>Pyronemataceae</taxon>
        <taxon>Sphaerosporella</taxon>
    </lineage>
</organism>
<keyword evidence="4" id="KW-1185">Reference proteome</keyword>
<gene>
    <name evidence="3" type="ORF">FN846DRAFT_987217</name>
</gene>
<dbReference type="InterPro" id="IPR054722">
    <property type="entry name" value="PolX-like_BBD"/>
</dbReference>
<dbReference type="EMBL" id="VXIS01000138">
    <property type="protein sequence ID" value="KAA8902013.1"/>
    <property type="molecule type" value="Genomic_DNA"/>
</dbReference>
<dbReference type="AlphaFoldDB" id="A0A5J5ETE2"/>
<evidence type="ECO:0000256" key="1">
    <source>
        <dbReference type="SAM" id="MobiDB-lite"/>
    </source>
</evidence>
<dbReference type="Proteomes" id="UP000326924">
    <property type="component" value="Unassembled WGS sequence"/>
</dbReference>
<dbReference type="InParanoid" id="A0A5J5ETE2"/>
<evidence type="ECO:0000313" key="3">
    <source>
        <dbReference type="EMBL" id="KAA8902013.1"/>
    </source>
</evidence>
<comment type="caution">
    <text evidence="3">The sequence shown here is derived from an EMBL/GenBank/DDBJ whole genome shotgun (WGS) entry which is preliminary data.</text>
</comment>
<feature type="domain" description="Retrovirus-related Pol polyprotein from transposon TNT 1-94-like beta-barrel" evidence="2">
    <location>
        <begin position="91"/>
        <end position="164"/>
    </location>
</feature>
<name>A0A5J5ETE2_9PEZI</name>